<reference evidence="3 4" key="1">
    <citation type="submission" date="2022-05" db="EMBL/GenBank/DDBJ databases">
        <title>Microbulbifer sp. nov., isolated from sponge.</title>
        <authorList>
            <person name="Gao L."/>
        </authorList>
    </citation>
    <scope>NUCLEOTIDE SEQUENCE [LARGE SCALE GENOMIC DNA]</scope>
    <source>
        <strain evidence="3 4">MI-G</strain>
    </source>
</reference>
<dbReference type="InterPro" id="IPR020904">
    <property type="entry name" value="Sc_DH/Rdtase_CS"/>
</dbReference>
<dbReference type="Pfam" id="PF13561">
    <property type="entry name" value="adh_short_C2"/>
    <property type="match status" value="1"/>
</dbReference>
<dbReference type="PRINTS" id="PR00080">
    <property type="entry name" value="SDRFAMILY"/>
</dbReference>
<dbReference type="PRINTS" id="PR00081">
    <property type="entry name" value="GDHRDH"/>
</dbReference>
<gene>
    <name evidence="3" type="ORF">M8T91_14400</name>
</gene>
<dbReference type="PROSITE" id="PS00061">
    <property type="entry name" value="ADH_SHORT"/>
    <property type="match status" value="1"/>
</dbReference>
<dbReference type="InterPro" id="IPR036291">
    <property type="entry name" value="NAD(P)-bd_dom_sf"/>
</dbReference>
<dbReference type="NCBIfam" id="NF005893">
    <property type="entry name" value="PRK07856.1"/>
    <property type="match status" value="1"/>
</dbReference>
<dbReference type="InterPro" id="IPR002347">
    <property type="entry name" value="SDR_fam"/>
</dbReference>
<dbReference type="Proteomes" id="UP001321520">
    <property type="component" value="Chromosome"/>
</dbReference>
<proteinExistence type="inferred from homology"/>
<sequence length="256" mass="26573">MKRYQFSGKTVLITGGSRGLGKGIAEQFLNAGANVIICARKKPAMLPSTSGRSALFHSTDVRDPESTQRLIDFTLSMTERLDILINNAGGSPEIDAKNAPPRFTSAVITLNLIAPAVLSQQAYMAMADTAERGSIINIASISAARPSPGTAAYGAAKAGLVNLTQSLAQEWAPAVRVNAVIAGMAKTEAAFGHYGGAEGITKIEEHLPMKRMASADDIGKACLYLASDDAAYISGASLAVHGGGEPPAFLSLQGDP</sequence>
<evidence type="ECO:0000313" key="4">
    <source>
        <dbReference type="Proteomes" id="UP001321520"/>
    </source>
</evidence>
<dbReference type="Gene3D" id="3.40.50.720">
    <property type="entry name" value="NAD(P)-binding Rossmann-like Domain"/>
    <property type="match status" value="1"/>
</dbReference>
<evidence type="ECO:0000256" key="1">
    <source>
        <dbReference type="ARBA" id="ARBA00006484"/>
    </source>
</evidence>
<name>A0ABY9E8S5_9GAMM</name>
<dbReference type="RefSeq" id="WP_301414863.1">
    <property type="nucleotide sequence ID" value="NZ_CP098023.1"/>
</dbReference>
<comment type="similarity">
    <text evidence="1">Belongs to the short-chain dehydrogenases/reductases (SDR) family.</text>
</comment>
<evidence type="ECO:0000313" key="3">
    <source>
        <dbReference type="EMBL" id="WKD49077.1"/>
    </source>
</evidence>
<dbReference type="PANTHER" id="PTHR43639">
    <property type="entry name" value="OXIDOREDUCTASE, SHORT-CHAIN DEHYDROGENASE/REDUCTASE FAMILY (AFU_ORTHOLOGUE AFUA_5G02870)"/>
    <property type="match status" value="1"/>
</dbReference>
<dbReference type="SUPFAM" id="SSF51735">
    <property type="entry name" value="NAD(P)-binding Rossmann-fold domains"/>
    <property type="match status" value="1"/>
</dbReference>
<protein>
    <submittedName>
        <fullName evidence="3">SDR family oxidoreductase</fullName>
    </submittedName>
</protein>
<dbReference type="CDD" id="cd05233">
    <property type="entry name" value="SDR_c"/>
    <property type="match status" value="1"/>
</dbReference>
<organism evidence="3 4">
    <name type="scientific">Microbulbifer spongiae</name>
    <dbReference type="NCBI Taxonomy" id="2944933"/>
    <lineage>
        <taxon>Bacteria</taxon>
        <taxon>Pseudomonadati</taxon>
        <taxon>Pseudomonadota</taxon>
        <taxon>Gammaproteobacteria</taxon>
        <taxon>Cellvibrionales</taxon>
        <taxon>Microbulbiferaceae</taxon>
        <taxon>Microbulbifer</taxon>
    </lineage>
</organism>
<dbReference type="EMBL" id="CP098023">
    <property type="protein sequence ID" value="WKD49077.1"/>
    <property type="molecule type" value="Genomic_DNA"/>
</dbReference>
<keyword evidence="4" id="KW-1185">Reference proteome</keyword>
<evidence type="ECO:0000256" key="2">
    <source>
        <dbReference type="ARBA" id="ARBA00023002"/>
    </source>
</evidence>
<keyword evidence="2" id="KW-0560">Oxidoreductase</keyword>
<accession>A0ABY9E8S5</accession>
<dbReference type="PANTHER" id="PTHR43639:SF1">
    <property type="entry name" value="SHORT-CHAIN DEHYDROGENASE_REDUCTASE FAMILY PROTEIN"/>
    <property type="match status" value="1"/>
</dbReference>